<dbReference type="EMBL" id="CP025096">
    <property type="protein sequence ID" value="AUD03931.1"/>
    <property type="molecule type" value="Genomic_DNA"/>
</dbReference>
<gene>
    <name evidence="1" type="ORF">CWM47_20165</name>
</gene>
<sequence>MFFVMAPATRSDAGGIFGGWANFQPTEDSSCVGPGGRSHDKFSIVIKVLTASVFNITYRQLIIF</sequence>
<name>A0A2K8Z261_9BACT</name>
<reference evidence="1 2" key="1">
    <citation type="submission" date="2017-11" db="EMBL/GenBank/DDBJ databases">
        <title>Taxonomic description and genome sequences of Spirosoma HA7 sp. nov., isolated from pollen microhabitat of Corylus avellana.</title>
        <authorList>
            <person name="Ambika Manirajan B."/>
            <person name="Suarez C."/>
            <person name="Ratering S."/>
            <person name="Geissler-Plaum R."/>
            <person name="Cardinale M."/>
            <person name="Sylvia S."/>
        </authorList>
    </citation>
    <scope>NUCLEOTIDE SEQUENCE [LARGE SCALE GENOMIC DNA]</scope>
    <source>
        <strain evidence="1 2">HA7</strain>
    </source>
</reference>
<keyword evidence="2" id="KW-1185">Reference proteome</keyword>
<dbReference type="KEGG" id="spir:CWM47_20165"/>
<dbReference type="Proteomes" id="UP000232883">
    <property type="component" value="Chromosome"/>
</dbReference>
<organism evidence="1 2">
    <name type="scientific">Spirosoma pollinicola</name>
    <dbReference type="NCBI Taxonomy" id="2057025"/>
    <lineage>
        <taxon>Bacteria</taxon>
        <taxon>Pseudomonadati</taxon>
        <taxon>Bacteroidota</taxon>
        <taxon>Cytophagia</taxon>
        <taxon>Cytophagales</taxon>
        <taxon>Cytophagaceae</taxon>
        <taxon>Spirosoma</taxon>
    </lineage>
</organism>
<accession>A0A2K8Z261</accession>
<protein>
    <submittedName>
        <fullName evidence="1">Uncharacterized protein</fullName>
    </submittedName>
</protein>
<evidence type="ECO:0000313" key="1">
    <source>
        <dbReference type="EMBL" id="AUD03931.1"/>
    </source>
</evidence>
<dbReference type="AlphaFoldDB" id="A0A2K8Z261"/>
<evidence type="ECO:0000313" key="2">
    <source>
        <dbReference type="Proteomes" id="UP000232883"/>
    </source>
</evidence>
<proteinExistence type="predicted"/>